<proteinExistence type="predicted"/>
<reference evidence="2" key="1">
    <citation type="journal article" date="2020" name="mSystems">
        <title>Genome- and Community-Level Interaction Insights into Carbon Utilization and Element Cycling Functions of Hydrothermarchaeota in Hydrothermal Sediment.</title>
        <authorList>
            <person name="Zhou Z."/>
            <person name="Liu Y."/>
            <person name="Xu W."/>
            <person name="Pan J."/>
            <person name="Luo Z.H."/>
            <person name="Li M."/>
        </authorList>
    </citation>
    <scope>NUCLEOTIDE SEQUENCE [LARGE SCALE GENOMIC DNA]</scope>
    <source>
        <strain evidence="2">HyVt-538</strain>
    </source>
</reference>
<dbReference type="EMBL" id="DROP01000172">
    <property type="protein sequence ID" value="HHI88814.1"/>
    <property type="molecule type" value="Genomic_DNA"/>
</dbReference>
<protein>
    <submittedName>
        <fullName evidence="2">DUF2125 domain-containing protein</fullName>
    </submittedName>
</protein>
<sequence length="94" mass="10272">MSKTKSTKKRLLTIPRLIILGLILFLGLMGLWFFLRDTLVRGLVQGIETLEAEGYQIGHGGLSVSGFPFSLSAQTQNISIKAPTGPTEDPGKNW</sequence>
<dbReference type="Pfam" id="PF09898">
    <property type="entry name" value="DUF2125"/>
    <property type="match status" value="1"/>
</dbReference>
<organism evidence="2">
    <name type="scientific">Hellea balneolensis</name>
    <dbReference type="NCBI Taxonomy" id="287478"/>
    <lineage>
        <taxon>Bacteria</taxon>
        <taxon>Pseudomonadati</taxon>
        <taxon>Pseudomonadota</taxon>
        <taxon>Alphaproteobacteria</taxon>
        <taxon>Maricaulales</taxon>
        <taxon>Robiginitomaculaceae</taxon>
        <taxon>Hellea</taxon>
    </lineage>
</organism>
<dbReference type="InterPro" id="IPR018666">
    <property type="entry name" value="DUF2125"/>
</dbReference>
<evidence type="ECO:0000256" key="1">
    <source>
        <dbReference type="SAM" id="Phobius"/>
    </source>
</evidence>
<accession>A0A7V5U169</accession>
<keyword evidence="1" id="KW-0812">Transmembrane</keyword>
<dbReference type="AlphaFoldDB" id="A0A7V5U169"/>
<feature type="transmembrane region" description="Helical" evidence="1">
    <location>
        <begin position="12"/>
        <end position="35"/>
    </location>
</feature>
<dbReference type="Proteomes" id="UP000885806">
    <property type="component" value="Unassembled WGS sequence"/>
</dbReference>
<keyword evidence="1" id="KW-1133">Transmembrane helix</keyword>
<comment type="caution">
    <text evidence="2">The sequence shown here is derived from an EMBL/GenBank/DDBJ whole genome shotgun (WGS) entry which is preliminary data.</text>
</comment>
<feature type="non-terminal residue" evidence="2">
    <location>
        <position position="94"/>
    </location>
</feature>
<keyword evidence="1" id="KW-0472">Membrane</keyword>
<name>A0A7V5U169_9PROT</name>
<gene>
    <name evidence="2" type="ORF">ENK01_02575</name>
</gene>
<evidence type="ECO:0000313" key="2">
    <source>
        <dbReference type="EMBL" id="HHI88814.1"/>
    </source>
</evidence>